<evidence type="ECO:0000313" key="1">
    <source>
        <dbReference type="EMBL" id="CAG8613158.1"/>
    </source>
</evidence>
<dbReference type="Proteomes" id="UP000789706">
    <property type="component" value="Unassembled WGS sequence"/>
</dbReference>
<proteinExistence type="predicted"/>
<name>A0A9N9GJM5_9GLOM</name>
<feature type="non-terminal residue" evidence="1">
    <location>
        <position position="138"/>
    </location>
</feature>
<dbReference type="AlphaFoldDB" id="A0A9N9GJM5"/>
<protein>
    <submittedName>
        <fullName evidence="1">3309_t:CDS:1</fullName>
    </submittedName>
</protein>
<accession>A0A9N9GJM5</accession>
<sequence length="138" mass="16001">MQPHNELEIFQMQVIIPDCDYKRFEEIPYYRLRPASNHACDTAKREADIIYYVVNWCHANANLIGHYTSSQSCYTLPDIVNDLKSTILVSPLLLCLVTDGMLYRNQTFAAVTPNFILELRSHLKIFTKKFYYGSIAKS</sequence>
<dbReference type="EMBL" id="CAJVPK010002444">
    <property type="protein sequence ID" value="CAG8613158.1"/>
    <property type="molecule type" value="Genomic_DNA"/>
</dbReference>
<evidence type="ECO:0000313" key="2">
    <source>
        <dbReference type="Proteomes" id="UP000789706"/>
    </source>
</evidence>
<gene>
    <name evidence="1" type="ORF">DEBURN_LOCUS10064</name>
</gene>
<organism evidence="1 2">
    <name type="scientific">Diversispora eburnea</name>
    <dbReference type="NCBI Taxonomy" id="1213867"/>
    <lineage>
        <taxon>Eukaryota</taxon>
        <taxon>Fungi</taxon>
        <taxon>Fungi incertae sedis</taxon>
        <taxon>Mucoromycota</taxon>
        <taxon>Glomeromycotina</taxon>
        <taxon>Glomeromycetes</taxon>
        <taxon>Diversisporales</taxon>
        <taxon>Diversisporaceae</taxon>
        <taxon>Diversispora</taxon>
    </lineage>
</organism>
<comment type="caution">
    <text evidence="1">The sequence shown here is derived from an EMBL/GenBank/DDBJ whole genome shotgun (WGS) entry which is preliminary data.</text>
</comment>
<keyword evidence="2" id="KW-1185">Reference proteome</keyword>
<reference evidence="1" key="1">
    <citation type="submission" date="2021-06" db="EMBL/GenBank/DDBJ databases">
        <authorList>
            <person name="Kallberg Y."/>
            <person name="Tangrot J."/>
            <person name="Rosling A."/>
        </authorList>
    </citation>
    <scope>NUCLEOTIDE SEQUENCE</scope>
    <source>
        <strain evidence="1">AZ414A</strain>
    </source>
</reference>